<reference evidence="3" key="1">
    <citation type="submission" date="2019-04" db="EMBL/GenBank/DDBJ databases">
        <title>Draft genome sequence of Pseudonocardiaceae bacterium SL3-2-4.</title>
        <authorList>
            <person name="Ningsih F."/>
            <person name="Yokota A."/>
            <person name="Sakai Y."/>
            <person name="Nanatani K."/>
            <person name="Yabe S."/>
            <person name="Oetari A."/>
            <person name="Sjamsuridzal W."/>
        </authorList>
    </citation>
    <scope>NUCLEOTIDE SEQUENCE [LARGE SCALE GENOMIC DNA]</scope>
    <source>
        <strain evidence="3">SL3-2-4</strain>
    </source>
</reference>
<comment type="caution">
    <text evidence="2">The sequence shown here is derived from an EMBL/GenBank/DDBJ whole genome shotgun (WGS) entry which is preliminary data.</text>
</comment>
<dbReference type="OrthoDB" id="5192539at2"/>
<proteinExistence type="predicted"/>
<keyword evidence="3" id="KW-1185">Reference proteome</keyword>
<gene>
    <name evidence="2" type="ORF">GTS_23240</name>
</gene>
<keyword evidence="1" id="KW-0472">Membrane</keyword>
<feature type="transmembrane region" description="Helical" evidence="1">
    <location>
        <begin position="84"/>
        <end position="105"/>
    </location>
</feature>
<name>A0A4D4J2I9_9PSEU</name>
<dbReference type="EMBL" id="BJFL01000009">
    <property type="protein sequence ID" value="GDY30691.1"/>
    <property type="molecule type" value="Genomic_DNA"/>
</dbReference>
<dbReference type="Proteomes" id="UP000298860">
    <property type="component" value="Unassembled WGS sequence"/>
</dbReference>
<feature type="transmembrane region" description="Helical" evidence="1">
    <location>
        <begin position="20"/>
        <end position="44"/>
    </location>
</feature>
<evidence type="ECO:0000256" key="1">
    <source>
        <dbReference type="SAM" id="Phobius"/>
    </source>
</evidence>
<protein>
    <recommendedName>
        <fullName evidence="4">YggT family protein</fullName>
    </recommendedName>
</protein>
<evidence type="ECO:0000313" key="2">
    <source>
        <dbReference type="EMBL" id="GDY30691.1"/>
    </source>
</evidence>
<accession>A0A4D4J2I9</accession>
<keyword evidence="1" id="KW-0812">Transmembrane</keyword>
<sequence>MAEETRSAARVGADVRRTIVGIVAGVVRWAGAIFALLLAAHVVLTVGGANPSNGITRFVANWADPLTLGFRDLFTPDDLKLRVLVNYGLAALFWLIISAVIARLVRRLG</sequence>
<evidence type="ECO:0000313" key="3">
    <source>
        <dbReference type="Proteomes" id="UP000298860"/>
    </source>
</evidence>
<dbReference type="RefSeq" id="WP_137813807.1">
    <property type="nucleotide sequence ID" value="NZ_BJFL01000009.1"/>
</dbReference>
<keyword evidence="1" id="KW-1133">Transmembrane helix</keyword>
<evidence type="ECO:0008006" key="4">
    <source>
        <dbReference type="Google" id="ProtNLM"/>
    </source>
</evidence>
<dbReference type="AlphaFoldDB" id="A0A4D4J2I9"/>
<organism evidence="2 3">
    <name type="scientific">Gandjariella thermophila</name>
    <dbReference type="NCBI Taxonomy" id="1931992"/>
    <lineage>
        <taxon>Bacteria</taxon>
        <taxon>Bacillati</taxon>
        <taxon>Actinomycetota</taxon>
        <taxon>Actinomycetes</taxon>
        <taxon>Pseudonocardiales</taxon>
        <taxon>Pseudonocardiaceae</taxon>
        <taxon>Gandjariella</taxon>
    </lineage>
</organism>